<keyword evidence="3" id="KW-1185">Reference proteome</keyword>
<evidence type="ECO:0000313" key="3">
    <source>
        <dbReference type="Proteomes" id="UP000645828"/>
    </source>
</evidence>
<name>A0A811YWF5_NYCPR</name>
<comment type="caution">
    <text evidence="2">The sequence shown here is derived from an EMBL/GenBank/DDBJ whole genome shotgun (WGS) entry which is preliminary data.</text>
</comment>
<dbReference type="AlphaFoldDB" id="A0A811YWF5"/>
<sequence length="101" mass="11122">MSTRGEVTRGVSFPRNPEEIEKDKRDPAKRAARKEEFQGEWNDTASGFIATDPEVADTSKSAQAPPVPLHGSLQRTGVYCALGKEPSAAPPIWPEWSFCLH</sequence>
<organism evidence="2 3">
    <name type="scientific">Nyctereutes procyonoides</name>
    <name type="common">Raccoon dog</name>
    <name type="synonym">Canis procyonoides</name>
    <dbReference type="NCBI Taxonomy" id="34880"/>
    <lineage>
        <taxon>Eukaryota</taxon>
        <taxon>Metazoa</taxon>
        <taxon>Chordata</taxon>
        <taxon>Craniata</taxon>
        <taxon>Vertebrata</taxon>
        <taxon>Euteleostomi</taxon>
        <taxon>Mammalia</taxon>
        <taxon>Eutheria</taxon>
        <taxon>Laurasiatheria</taxon>
        <taxon>Carnivora</taxon>
        <taxon>Caniformia</taxon>
        <taxon>Canidae</taxon>
        <taxon>Nyctereutes</taxon>
    </lineage>
</organism>
<evidence type="ECO:0000256" key="1">
    <source>
        <dbReference type="SAM" id="MobiDB-lite"/>
    </source>
</evidence>
<gene>
    <name evidence="2" type="ORF">NYPRO_LOCUS13743</name>
</gene>
<accession>A0A811YWF5</accession>
<reference evidence="2" key="1">
    <citation type="submission" date="2020-12" db="EMBL/GenBank/DDBJ databases">
        <authorList>
            <consortium name="Molecular Ecology Group"/>
        </authorList>
    </citation>
    <scope>NUCLEOTIDE SEQUENCE</scope>
    <source>
        <strain evidence="2">TBG_1078</strain>
    </source>
</reference>
<protein>
    <submittedName>
        <fullName evidence="2">(raccoon dog) hypothetical protein</fullName>
    </submittedName>
</protein>
<dbReference type="EMBL" id="CAJHUB010000750">
    <property type="protein sequence ID" value="CAD7680951.1"/>
    <property type="molecule type" value="Genomic_DNA"/>
</dbReference>
<dbReference type="Proteomes" id="UP000645828">
    <property type="component" value="Unassembled WGS sequence"/>
</dbReference>
<feature type="region of interest" description="Disordered" evidence="1">
    <location>
        <begin position="1"/>
        <end position="46"/>
    </location>
</feature>
<evidence type="ECO:0000313" key="2">
    <source>
        <dbReference type="EMBL" id="CAD7680951.1"/>
    </source>
</evidence>
<proteinExistence type="predicted"/>
<feature type="compositionally biased region" description="Basic and acidic residues" evidence="1">
    <location>
        <begin position="16"/>
        <end position="37"/>
    </location>
</feature>